<name>A0A1H1MA60_9MICO</name>
<keyword evidence="1" id="KW-1133">Transmembrane helix</keyword>
<accession>A0A1H1MA60</accession>
<keyword evidence="3" id="KW-1185">Reference proteome</keyword>
<dbReference type="OrthoDB" id="5118944at2"/>
<dbReference type="Proteomes" id="UP000199649">
    <property type="component" value="Chromosome I"/>
</dbReference>
<dbReference type="EMBL" id="LT629734">
    <property type="protein sequence ID" value="SDR83673.1"/>
    <property type="molecule type" value="Genomic_DNA"/>
</dbReference>
<reference evidence="3" key="1">
    <citation type="submission" date="2016-10" db="EMBL/GenBank/DDBJ databases">
        <authorList>
            <person name="Varghese N."/>
            <person name="Submissions S."/>
        </authorList>
    </citation>
    <scope>NUCLEOTIDE SEQUENCE [LARGE SCALE GENOMIC DNA]</scope>
    <source>
        <strain evidence="3">DSM 22965</strain>
    </source>
</reference>
<feature type="transmembrane region" description="Helical" evidence="1">
    <location>
        <begin position="36"/>
        <end position="53"/>
    </location>
</feature>
<feature type="transmembrane region" description="Helical" evidence="1">
    <location>
        <begin position="12"/>
        <end position="30"/>
    </location>
</feature>
<proteinExistence type="predicted"/>
<feature type="transmembrane region" description="Helical" evidence="1">
    <location>
        <begin position="112"/>
        <end position="133"/>
    </location>
</feature>
<protein>
    <submittedName>
        <fullName evidence="2">Uncharacterized protein</fullName>
    </submittedName>
</protein>
<organism evidence="2 3">
    <name type="scientific">Agrococcus carbonis</name>
    <dbReference type="NCBI Taxonomy" id="684552"/>
    <lineage>
        <taxon>Bacteria</taxon>
        <taxon>Bacillati</taxon>
        <taxon>Actinomycetota</taxon>
        <taxon>Actinomycetes</taxon>
        <taxon>Micrococcales</taxon>
        <taxon>Microbacteriaceae</taxon>
        <taxon>Agrococcus</taxon>
    </lineage>
</organism>
<dbReference type="AlphaFoldDB" id="A0A1H1MA60"/>
<keyword evidence="1" id="KW-0472">Membrane</keyword>
<evidence type="ECO:0000256" key="1">
    <source>
        <dbReference type="SAM" id="Phobius"/>
    </source>
</evidence>
<evidence type="ECO:0000313" key="2">
    <source>
        <dbReference type="EMBL" id="SDR83673.1"/>
    </source>
</evidence>
<evidence type="ECO:0000313" key="3">
    <source>
        <dbReference type="Proteomes" id="UP000199649"/>
    </source>
</evidence>
<keyword evidence="1" id="KW-0812">Transmembrane</keyword>
<gene>
    <name evidence="2" type="ORF">SAMN04489719_0915</name>
</gene>
<feature type="transmembrane region" description="Helical" evidence="1">
    <location>
        <begin position="82"/>
        <end position="100"/>
    </location>
</feature>
<sequence length="136" mass="14495">MSTRRWLRMSWWNALLVVAVLCGGVTLALLDRWGSAGILLLVALFTGASAVYARSGRASDVTRLNAAEYADERDRAAATRGFAAVGVVALLLSLAVLVTGQVLLEPGSAMRVVLWLQFIGLVVAWGVANVVALRRS</sequence>
<dbReference type="RefSeq" id="WP_157674172.1">
    <property type="nucleotide sequence ID" value="NZ_LT629734.1"/>
</dbReference>
<dbReference type="STRING" id="684552.SAMN04489719_0915"/>